<name>A0A6S7H2K7_PARCT</name>
<dbReference type="EMBL" id="CACRXK020003440">
    <property type="protein sequence ID" value="CAB3998793.1"/>
    <property type="molecule type" value="Genomic_DNA"/>
</dbReference>
<sequence>MASKQHIKETINALCKILLQNAGTKITPEQFRLAKFDKNEVAGVMWKLLFETIWFLKFNTFRTTEDFNGDQNRDMILWTKHELLERGYYIKAFYDLPEDMSFGSREILLAFGWLVSKSKLLHLFLDNCNNMFEECLPIDWELSIGPRPSNSKKSEKFSNNYSNKTEEIVNIDQLSWMVGNLTLTFKGLFTAENQLASLVGKVHSATKGADTPKGHLSALEVFLLRHPKELARFMEKTRQYSTYLENLLTFVEMQDVFWRWLESVYEAKILECNDTESLTWNSKKPCRTCCEISDERLLGICNIQAEIQKAIDENERRCTATYEQATSDELQSICQTKLQELNKKIQTLTLNEKPQSKHAEVQTFPELKHVNIASGGTKQSGQSSAQQEIDVLRVKLSELELNLIEVRNEHFDILNDLVGNLEDSVFIPPIGNCKYTELRNK</sequence>
<reference evidence="1" key="1">
    <citation type="submission" date="2020-04" db="EMBL/GenBank/DDBJ databases">
        <authorList>
            <person name="Alioto T."/>
            <person name="Alioto T."/>
            <person name="Gomez Garrido J."/>
        </authorList>
    </citation>
    <scope>NUCLEOTIDE SEQUENCE</scope>
    <source>
        <strain evidence="1">A484AB</strain>
    </source>
</reference>
<dbReference type="Pfam" id="PF14970">
    <property type="entry name" value="TEDC1"/>
    <property type="match status" value="1"/>
</dbReference>
<protein>
    <submittedName>
        <fullName evidence="1">Uncharacterized protein</fullName>
    </submittedName>
</protein>
<dbReference type="InterPro" id="IPR043535">
    <property type="entry name" value="TEDC1"/>
</dbReference>
<dbReference type="InterPro" id="IPR027996">
    <property type="entry name" value="TEDC1_dom"/>
</dbReference>
<evidence type="ECO:0000313" key="1">
    <source>
        <dbReference type="EMBL" id="CAB3998793.1"/>
    </source>
</evidence>
<dbReference type="Proteomes" id="UP001152795">
    <property type="component" value="Unassembled WGS sequence"/>
</dbReference>
<dbReference type="PANTHER" id="PTHR35076">
    <property type="entry name" value="TUBULIN EPSILON AND DELTA COMPLEX PROTEIN 1"/>
    <property type="match status" value="1"/>
</dbReference>
<comment type="caution">
    <text evidence="1">The sequence shown here is derived from an EMBL/GenBank/DDBJ whole genome shotgun (WGS) entry which is preliminary data.</text>
</comment>
<organism evidence="1 2">
    <name type="scientific">Paramuricea clavata</name>
    <name type="common">Red gorgonian</name>
    <name type="synonym">Violescent sea-whip</name>
    <dbReference type="NCBI Taxonomy" id="317549"/>
    <lineage>
        <taxon>Eukaryota</taxon>
        <taxon>Metazoa</taxon>
        <taxon>Cnidaria</taxon>
        <taxon>Anthozoa</taxon>
        <taxon>Octocorallia</taxon>
        <taxon>Malacalcyonacea</taxon>
        <taxon>Plexauridae</taxon>
        <taxon>Paramuricea</taxon>
    </lineage>
</organism>
<accession>A0A6S7H2K7</accession>
<dbReference type="PANTHER" id="PTHR35076:SF1">
    <property type="entry name" value="TUBULIN EPSILON AND DELTA COMPLEX PROTEIN 1"/>
    <property type="match status" value="1"/>
</dbReference>
<gene>
    <name evidence="1" type="ORF">PACLA_8A031052</name>
</gene>
<dbReference type="OrthoDB" id="9906141at2759"/>
<keyword evidence="2" id="KW-1185">Reference proteome</keyword>
<proteinExistence type="predicted"/>
<dbReference type="AlphaFoldDB" id="A0A6S7H2K7"/>
<evidence type="ECO:0000313" key="2">
    <source>
        <dbReference type="Proteomes" id="UP001152795"/>
    </source>
</evidence>